<keyword evidence="12" id="KW-1185">Reference proteome</keyword>
<evidence type="ECO:0000313" key="12">
    <source>
        <dbReference type="Proteomes" id="UP001634393"/>
    </source>
</evidence>
<evidence type="ECO:0000256" key="8">
    <source>
        <dbReference type="PROSITE-ProRule" id="PRU00071"/>
    </source>
</evidence>
<keyword evidence="1" id="KW-0479">Metal-binding</keyword>
<dbReference type="EMBL" id="JBJXBP010000002">
    <property type="protein sequence ID" value="KAL3844668.1"/>
    <property type="molecule type" value="Genomic_DNA"/>
</dbReference>
<feature type="region of interest" description="Disordered" evidence="9">
    <location>
        <begin position="16"/>
        <end position="140"/>
    </location>
</feature>
<evidence type="ECO:0000256" key="6">
    <source>
        <dbReference type="ARBA" id="ARBA00023163"/>
    </source>
</evidence>
<dbReference type="PANTHER" id="PTHR31089:SF75">
    <property type="entry name" value="CYCLIC DOF FACTOR 2"/>
    <property type="match status" value="1"/>
</dbReference>
<evidence type="ECO:0000313" key="11">
    <source>
        <dbReference type="EMBL" id="KAL3844668.1"/>
    </source>
</evidence>
<dbReference type="PROSITE" id="PS50884">
    <property type="entry name" value="ZF_DOF_2"/>
    <property type="match status" value="1"/>
</dbReference>
<keyword evidence="3" id="KW-0862">Zinc</keyword>
<keyword evidence="7 8" id="KW-0539">Nucleus</keyword>
<dbReference type="AlphaFoldDB" id="A0ABD3U942"/>
<dbReference type="Pfam" id="PF02701">
    <property type="entry name" value="Zn_ribbon_Dof"/>
    <property type="match status" value="1"/>
</dbReference>
<keyword evidence="6" id="KW-0804">Transcription</keyword>
<evidence type="ECO:0000256" key="9">
    <source>
        <dbReference type="SAM" id="MobiDB-lite"/>
    </source>
</evidence>
<organism evidence="11 12">
    <name type="scientific">Penstemon smallii</name>
    <dbReference type="NCBI Taxonomy" id="265156"/>
    <lineage>
        <taxon>Eukaryota</taxon>
        <taxon>Viridiplantae</taxon>
        <taxon>Streptophyta</taxon>
        <taxon>Embryophyta</taxon>
        <taxon>Tracheophyta</taxon>
        <taxon>Spermatophyta</taxon>
        <taxon>Magnoliopsida</taxon>
        <taxon>eudicotyledons</taxon>
        <taxon>Gunneridae</taxon>
        <taxon>Pentapetalae</taxon>
        <taxon>asterids</taxon>
        <taxon>lamiids</taxon>
        <taxon>Lamiales</taxon>
        <taxon>Plantaginaceae</taxon>
        <taxon>Cheloneae</taxon>
        <taxon>Penstemon</taxon>
    </lineage>
</organism>
<protein>
    <recommendedName>
        <fullName evidence="10">Dof-type domain-containing protein</fullName>
    </recommendedName>
</protein>
<keyword evidence="4" id="KW-0805">Transcription regulation</keyword>
<comment type="caution">
    <text evidence="11">The sequence shown here is derived from an EMBL/GenBank/DDBJ whole genome shotgun (WGS) entry which is preliminary data.</text>
</comment>
<evidence type="ECO:0000256" key="5">
    <source>
        <dbReference type="ARBA" id="ARBA00023125"/>
    </source>
</evidence>
<dbReference type="Proteomes" id="UP001634393">
    <property type="component" value="Unassembled WGS sequence"/>
</dbReference>
<evidence type="ECO:0000256" key="4">
    <source>
        <dbReference type="ARBA" id="ARBA00023015"/>
    </source>
</evidence>
<dbReference type="GO" id="GO:0003677">
    <property type="term" value="F:DNA binding"/>
    <property type="evidence" value="ECO:0007669"/>
    <property type="project" value="UniProtKB-UniRule"/>
</dbReference>
<dbReference type="GO" id="GO:0005634">
    <property type="term" value="C:nucleus"/>
    <property type="evidence" value="ECO:0007669"/>
    <property type="project" value="UniProtKB-SubCell"/>
</dbReference>
<proteinExistence type="predicted"/>
<comment type="subcellular location">
    <subcellularLocation>
        <location evidence="8">Nucleus</location>
    </subcellularLocation>
</comment>
<dbReference type="InterPro" id="IPR003851">
    <property type="entry name" value="Znf_Dof"/>
</dbReference>
<evidence type="ECO:0000256" key="7">
    <source>
        <dbReference type="ARBA" id="ARBA00023242"/>
    </source>
</evidence>
<name>A0ABD3U942_9LAMI</name>
<feature type="region of interest" description="Disordered" evidence="9">
    <location>
        <begin position="346"/>
        <end position="388"/>
    </location>
</feature>
<dbReference type="InterPro" id="IPR045174">
    <property type="entry name" value="Dof"/>
</dbReference>
<keyword evidence="2 8" id="KW-0863">Zinc-finger</keyword>
<dbReference type="PANTHER" id="PTHR31089">
    <property type="entry name" value="CYCLIC DOF FACTOR 2"/>
    <property type="match status" value="1"/>
</dbReference>
<keyword evidence="5 8" id="KW-0238">DNA-binding</keyword>
<dbReference type="PROSITE" id="PS01361">
    <property type="entry name" value="ZF_DOF_1"/>
    <property type="match status" value="1"/>
</dbReference>
<sequence length="472" mass="51478">MSTELKDPKIKLFGKTIELPETSSSEAVAETGGAGSTQSSDESNQNSPSSSNSMLEDCNSDGGAEELDSHMSLSNPEQTMAKEGDQAQDLTSEELKESNVNPSINEDSKPLPTDSDAGVVKTSKSEEESNSEEKTLKKPDKLLPCPRCNSMDTKFCYFNNYNVNQPRHFCKKCQRYWTAGGTMRNVPVGAGRRKNKNASSQFHDLTVPEVLQGARIDLPNGIHHPVLKPNGTVLTFSSDTPLSRNGYHQPEDLGISVSHGSKENGDDHSCGSSITAASSKDEIGKIGLPELMPNCHPFPQQVHCFPGGPWPYPWGFPMPLYPTGPPYWACAMPGNWNVPWVIPSAPTDSQRHTPPRTGPSSPILGKHSRDENVPKPANKKEDDQRNEINSGKCLWIPKTLRIDDPREAAKSSIWTTLGIKNDRVHVIGGGGLFKAFDSKSKVDEKTHVLNTSAVLQANPAALSRSLNFHESL</sequence>
<evidence type="ECO:0000256" key="1">
    <source>
        <dbReference type="ARBA" id="ARBA00022723"/>
    </source>
</evidence>
<evidence type="ECO:0000256" key="2">
    <source>
        <dbReference type="ARBA" id="ARBA00022771"/>
    </source>
</evidence>
<feature type="compositionally biased region" description="Low complexity" evidence="9">
    <location>
        <begin position="39"/>
        <end position="53"/>
    </location>
</feature>
<accession>A0ABD3U942</accession>
<evidence type="ECO:0000256" key="3">
    <source>
        <dbReference type="ARBA" id="ARBA00022833"/>
    </source>
</evidence>
<evidence type="ECO:0000259" key="10">
    <source>
        <dbReference type="PROSITE" id="PS50884"/>
    </source>
</evidence>
<dbReference type="GO" id="GO:0008270">
    <property type="term" value="F:zinc ion binding"/>
    <property type="evidence" value="ECO:0007669"/>
    <property type="project" value="UniProtKB-KW"/>
</dbReference>
<feature type="compositionally biased region" description="Basic and acidic residues" evidence="9">
    <location>
        <begin position="367"/>
        <end position="386"/>
    </location>
</feature>
<feature type="domain" description="Dof-type" evidence="10">
    <location>
        <begin position="143"/>
        <end position="197"/>
    </location>
</feature>
<feature type="compositionally biased region" description="Basic and acidic residues" evidence="9">
    <location>
        <begin position="123"/>
        <end position="140"/>
    </location>
</feature>
<gene>
    <name evidence="11" type="ORF">ACJIZ3_002071</name>
</gene>
<reference evidence="11 12" key="1">
    <citation type="submission" date="2024-12" db="EMBL/GenBank/DDBJ databases">
        <title>The unique morphological basis and parallel evolutionary history of personate flowers in Penstemon.</title>
        <authorList>
            <person name="Depatie T.H."/>
            <person name="Wessinger C.A."/>
        </authorList>
    </citation>
    <scope>NUCLEOTIDE SEQUENCE [LARGE SCALE GENOMIC DNA]</scope>
    <source>
        <strain evidence="11">WTNN_2</strain>
        <tissue evidence="11">Leaf</tissue>
    </source>
</reference>